<dbReference type="AlphaFoldDB" id="A0A1M5R439"/>
<feature type="domain" description="Beta-lactamase-related" evidence="2">
    <location>
        <begin position="49"/>
        <end position="406"/>
    </location>
</feature>
<keyword evidence="1" id="KW-0732">Signal</keyword>
<organism evidence="3 4">
    <name type="scientific">Chryseolinea serpens</name>
    <dbReference type="NCBI Taxonomy" id="947013"/>
    <lineage>
        <taxon>Bacteria</taxon>
        <taxon>Pseudomonadati</taxon>
        <taxon>Bacteroidota</taxon>
        <taxon>Cytophagia</taxon>
        <taxon>Cytophagales</taxon>
        <taxon>Fulvivirgaceae</taxon>
        <taxon>Chryseolinea</taxon>
    </lineage>
</organism>
<keyword evidence="4" id="KW-1185">Reference proteome</keyword>
<dbReference type="InterPro" id="IPR012338">
    <property type="entry name" value="Beta-lactam/transpept-like"/>
</dbReference>
<dbReference type="Proteomes" id="UP000184212">
    <property type="component" value="Unassembled WGS sequence"/>
</dbReference>
<feature type="signal peptide" evidence="1">
    <location>
        <begin position="1"/>
        <end position="23"/>
    </location>
</feature>
<dbReference type="SUPFAM" id="SSF56601">
    <property type="entry name" value="beta-lactamase/transpeptidase-like"/>
    <property type="match status" value="1"/>
</dbReference>
<gene>
    <name evidence="3" type="ORF">SAMN04488109_3166</name>
</gene>
<dbReference type="PANTHER" id="PTHR43283:SF3">
    <property type="entry name" value="BETA-LACTAMASE FAMILY PROTEIN (AFU_ORTHOLOGUE AFUA_5G07500)"/>
    <property type="match status" value="1"/>
</dbReference>
<feature type="chain" id="PRO_5013087421" evidence="1">
    <location>
        <begin position="24"/>
        <end position="425"/>
    </location>
</feature>
<evidence type="ECO:0000259" key="2">
    <source>
        <dbReference type="Pfam" id="PF00144"/>
    </source>
</evidence>
<dbReference type="RefSeq" id="WP_073135818.1">
    <property type="nucleotide sequence ID" value="NZ_FQWQ01000002.1"/>
</dbReference>
<evidence type="ECO:0000313" key="4">
    <source>
        <dbReference type="Proteomes" id="UP000184212"/>
    </source>
</evidence>
<dbReference type="EMBL" id="FQWQ01000002">
    <property type="protein sequence ID" value="SHH20749.1"/>
    <property type="molecule type" value="Genomic_DNA"/>
</dbReference>
<dbReference type="Pfam" id="PF00144">
    <property type="entry name" value="Beta-lactamase"/>
    <property type="match status" value="1"/>
</dbReference>
<dbReference type="InterPro" id="IPR050789">
    <property type="entry name" value="Diverse_Enzym_Activities"/>
</dbReference>
<proteinExistence type="predicted"/>
<sequence length="425" mass="47056">MKKKYFFLLLSLLAVCLPPAVRAQKITPATTPEAAGFSSERLKRLDTNFNDWVTKGWMNGAVALVIRDGKIVYYKAFGYNDMATKAPLAKDGIFRIASQTKAITSVAVMMLHEEGKFLLDDPVSKYIPTFAKPKVLAKYNAKDTTYTSVPAKREVTIRDLLTHTSGIDYASIGSDTATAIYAKNKVTAGLYTDDNLVAAMTRLGTLPLMHQPGERWIYGLNIDLLGALVEIWSGMTLDDFFRTRIFEPLGMNDTYFNIPPAKANRLVNFFREDSLGHIVKEPFAFGQLDMSYPLHKKTYFSGGGGLSSTIMDYGIFLQMLLNGGTYNGVRLLSPTAVRLMTMNQIGNLPFGEGKFGLGFSVLTEAGSHLTPSKPGTYGWGGAFSTGYYVDPASKLVVLLYRQMWGSHMGDMARKYDVLVYQALRE</sequence>
<dbReference type="OrthoDB" id="1522765at2"/>
<protein>
    <submittedName>
        <fullName evidence="3">CubicO group peptidase, beta-lactamase class C family</fullName>
    </submittedName>
</protein>
<accession>A0A1M5R439</accession>
<evidence type="ECO:0000313" key="3">
    <source>
        <dbReference type="EMBL" id="SHH20749.1"/>
    </source>
</evidence>
<dbReference type="InterPro" id="IPR001466">
    <property type="entry name" value="Beta-lactam-related"/>
</dbReference>
<evidence type="ECO:0000256" key="1">
    <source>
        <dbReference type="SAM" id="SignalP"/>
    </source>
</evidence>
<dbReference type="STRING" id="947013.SAMN04488109_3166"/>
<dbReference type="PANTHER" id="PTHR43283">
    <property type="entry name" value="BETA-LACTAMASE-RELATED"/>
    <property type="match status" value="1"/>
</dbReference>
<name>A0A1M5R439_9BACT</name>
<reference evidence="3 4" key="1">
    <citation type="submission" date="2016-11" db="EMBL/GenBank/DDBJ databases">
        <authorList>
            <person name="Jaros S."/>
            <person name="Januszkiewicz K."/>
            <person name="Wedrychowicz H."/>
        </authorList>
    </citation>
    <scope>NUCLEOTIDE SEQUENCE [LARGE SCALE GENOMIC DNA]</scope>
    <source>
        <strain evidence="3 4">DSM 24574</strain>
    </source>
</reference>
<dbReference type="Gene3D" id="3.40.710.10">
    <property type="entry name" value="DD-peptidase/beta-lactamase superfamily"/>
    <property type="match status" value="1"/>
</dbReference>